<dbReference type="EC" id="2.7.13.3" evidence="2"/>
<dbReference type="PANTHER" id="PTHR43304:SF1">
    <property type="entry name" value="PAC DOMAIN-CONTAINING PROTEIN"/>
    <property type="match status" value="1"/>
</dbReference>
<dbReference type="SUPFAM" id="SSF55874">
    <property type="entry name" value="ATPase domain of HSP90 chaperone/DNA topoisomerase II/histidine kinase"/>
    <property type="match status" value="1"/>
</dbReference>
<dbReference type="PROSITE" id="PS50112">
    <property type="entry name" value="PAS"/>
    <property type="match status" value="1"/>
</dbReference>
<organism evidence="9 10">
    <name type="scientific">Fulvivirga imtechensis AK7</name>
    <dbReference type="NCBI Taxonomy" id="1237149"/>
    <lineage>
        <taxon>Bacteria</taxon>
        <taxon>Pseudomonadati</taxon>
        <taxon>Bacteroidota</taxon>
        <taxon>Cytophagia</taxon>
        <taxon>Cytophagales</taxon>
        <taxon>Fulvivirgaceae</taxon>
        <taxon>Fulvivirga</taxon>
    </lineage>
</organism>
<dbReference type="PROSITE" id="PS50113">
    <property type="entry name" value="PAC"/>
    <property type="match status" value="1"/>
</dbReference>
<evidence type="ECO:0000256" key="1">
    <source>
        <dbReference type="ARBA" id="ARBA00000085"/>
    </source>
</evidence>
<dbReference type="InterPro" id="IPR035965">
    <property type="entry name" value="PAS-like_dom_sf"/>
</dbReference>
<dbReference type="eggNOG" id="COG4251">
    <property type="taxonomic scope" value="Bacteria"/>
</dbReference>
<evidence type="ECO:0000259" key="8">
    <source>
        <dbReference type="PROSITE" id="PS50113"/>
    </source>
</evidence>
<name>L8JRI3_9BACT</name>
<dbReference type="SUPFAM" id="SSF47384">
    <property type="entry name" value="Homodimeric domain of signal transducing histidine kinase"/>
    <property type="match status" value="1"/>
</dbReference>
<dbReference type="InterPro" id="IPR036097">
    <property type="entry name" value="HisK_dim/P_sf"/>
</dbReference>
<dbReference type="GO" id="GO:0000155">
    <property type="term" value="F:phosphorelay sensor kinase activity"/>
    <property type="evidence" value="ECO:0007669"/>
    <property type="project" value="InterPro"/>
</dbReference>
<dbReference type="PANTHER" id="PTHR43304">
    <property type="entry name" value="PHYTOCHROME-LIKE PROTEIN CPH1"/>
    <property type="match status" value="1"/>
</dbReference>
<sequence length="274" mass="31581">MGEKEIYKAIFASAPDAVVVVDADGKIIMANDRVKMLFGYDKNELIGQSVEFLIPERYRNIHVSHRTNYVTNPNLREMGAGRELIVKRKDGSEFFVEISLSPLETSKGMLTSATLRDVSERIRTRKQLEQSLVAIEKKNKELEHFAYVASHDLREPLHTIMSLVNLIEKEYKGKLDKNADRYLEFILQTSIRMEALIKDLLDYSRIGTEQEQQDVNCNEIVDEVLLDMDALIQRTKTVVERSILPTLKGYPTELRQLFQNLISNAVKFRRPDAY</sequence>
<dbReference type="EMBL" id="AMZN01000049">
    <property type="protein sequence ID" value="ELR70778.1"/>
    <property type="molecule type" value="Genomic_DNA"/>
</dbReference>
<dbReference type="CDD" id="cd00082">
    <property type="entry name" value="HisKA"/>
    <property type="match status" value="1"/>
</dbReference>
<dbReference type="InterPro" id="IPR005467">
    <property type="entry name" value="His_kinase_dom"/>
</dbReference>
<dbReference type="Pfam" id="PF13426">
    <property type="entry name" value="PAS_9"/>
    <property type="match status" value="1"/>
</dbReference>
<dbReference type="OrthoDB" id="905895at2"/>
<feature type="domain" description="PAS" evidence="7">
    <location>
        <begin position="3"/>
        <end position="56"/>
    </location>
</feature>
<dbReference type="SUPFAM" id="SSF55785">
    <property type="entry name" value="PYP-like sensor domain (PAS domain)"/>
    <property type="match status" value="1"/>
</dbReference>
<keyword evidence="10" id="KW-1185">Reference proteome</keyword>
<evidence type="ECO:0000256" key="2">
    <source>
        <dbReference type="ARBA" id="ARBA00012438"/>
    </source>
</evidence>
<feature type="domain" description="Histidine kinase" evidence="6">
    <location>
        <begin position="148"/>
        <end position="274"/>
    </location>
</feature>
<dbReference type="NCBIfam" id="TIGR00229">
    <property type="entry name" value="sensory_box"/>
    <property type="match status" value="1"/>
</dbReference>
<reference evidence="9 10" key="1">
    <citation type="submission" date="2012-12" db="EMBL/GenBank/DDBJ databases">
        <title>Genome assembly of Fulvivirga imtechensis AK7.</title>
        <authorList>
            <person name="Nupur N."/>
            <person name="Khatri I."/>
            <person name="Kumar R."/>
            <person name="Subramanian S."/>
            <person name="Pinnaka A."/>
        </authorList>
    </citation>
    <scope>NUCLEOTIDE SEQUENCE [LARGE SCALE GENOMIC DNA]</scope>
    <source>
        <strain evidence="9 10">AK7</strain>
    </source>
</reference>
<dbReference type="SMART" id="SM00388">
    <property type="entry name" value="HisKA"/>
    <property type="match status" value="1"/>
</dbReference>
<dbReference type="Gene3D" id="1.10.287.130">
    <property type="match status" value="1"/>
</dbReference>
<dbReference type="InterPro" id="IPR052162">
    <property type="entry name" value="Sensor_kinase/Photoreceptor"/>
</dbReference>
<dbReference type="STRING" id="1237149.C900_03386"/>
<dbReference type="InterPro" id="IPR036890">
    <property type="entry name" value="HATPase_C_sf"/>
</dbReference>
<gene>
    <name evidence="9" type="ORF">C900_03386</name>
</gene>
<evidence type="ECO:0000256" key="3">
    <source>
        <dbReference type="ARBA" id="ARBA00022553"/>
    </source>
</evidence>
<dbReference type="SMART" id="SM00091">
    <property type="entry name" value="PAS"/>
    <property type="match status" value="1"/>
</dbReference>
<proteinExistence type="predicted"/>
<evidence type="ECO:0000313" key="9">
    <source>
        <dbReference type="EMBL" id="ELR70778.1"/>
    </source>
</evidence>
<comment type="catalytic activity">
    <reaction evidence="1">
        <text>ATP + protein L-histidine = ADP + protein N-phospho-L-histidine.</text>
        <dbReference type="EC" id="2.7.13.3"/>
    </reaction>
</comment>
<protein>
    <recommendedName>
        <fullName evidence="2">histidine kinase</fullName>
        <ecNumber evidence="2">2.7.13.3</ecNumber>
    </recommendedName>
</protein>
<evidence type="ECO:0000313" key="10">
    <source>
        <dbReference type="Proteomes" id="UP000011135"/>
    </source>
</evidence>
<keyword evidence="5" id="KW-0418">Kinase</keyword>
<feature type="domain" description="PAC" evidence="8">
    <location>
        <begin position="80"/>
        <end position="130"/>
    </location>
</feature>
<dbReference type="PROSITE" id="PS50109">
    <property type="entry name" value="HIS_KIN"/>
    <property type="match status" value="1"/>
</dbReference>
<evidence type="ECO:0000259" key="7">
    <source>
        <dbReference type="PROSITE" id="PS50112"/>
    </source>
</evidence>
<dbReference type="CDD" id="cd00130">
    <property type="entry name" value="PAS"/>
    <property type="match status" value="1"/>
</dbReference>
<dbReference type="InterPro" id="IPR000014">
    <property type="entry name" value="PAS"/>
</dbReference>
<dbReference type="Gene3D" id="3.30.450.20">
    <property type="entry name" value="PAS domain"/>
    <property type="match status" value="1"/>
</dbReference>
<dbReference type="Proteomes" id="UP000011135">
    <property type="component" value="Unassembled WGS sequence"/>
</dbReference>
<dbReference type="InterPro" id="IPR003661">
    <property type="entry name" value="HisK_dim/P_dom"/>
</dbReference>
<dbReference type="AlphaFoldDB" id="L8JRI3"/>
<dbReference type="RefSeq" id="WP_009580752.1">
    <property type="nucleotide sequence ID" value="NZ_AMZN01000049.1"/>
</dbReference>
<accession>L8JRI3</accession>
<comment type="caution">
    <text evidence="9">The sequence shown here is derived from an EMBL/GenBank/DDBJ whole genome shotgun (WGS) entry which is preliminary data.</text>
</comment>
<evidence type="ECO:0000256" key="4">
    <source>
        <dbReference type="ARBA" id="ARBA00022679"/>
    </source>
</evidence>
<dbReference type="Pfam" id="PF00512">
    <property type="entry name" value="HisKA"/>
    <property type="match status" value="1"/>
</dbReference>
<keyword evidence="3" id="KW-0597">Phosphoprotein</keyword>
<dbReference type="Gene3D" id="3.30.565.10">
    <property type="entry name" value="Histidine kinase-like ATPase, C-terminal domain"/>
    <property type="match status" value="1"/>
</dbReference>
<keyword evidence="4" id="KW-0808">Transferase</keyword>
<evidence type="ECO:0000256" key="5">
    <source>
        <dbReference type="ARBA" id="ARBA00022777"/>
    </source>
</evidence>
<dbReference type="InterPro" id="IPR000700">
    <property type="entry name" value="PAS-assoc_C"/>
</dbReference>
<evidence type="ECO:0000259" key="6">
    <source>
        <dbReference type="PROSITE" id="PS50109"/>
    </source>
</evidence>